<feature type="compositionally biased region" description="Acidic residues" evidence="1">
    <location>
        <begin position="381"/>
        <end position="391"/>
    </location>
</feature>
<evidence type="ECO:0000256" key="1">
    <source>
        <dbReference type="SAM" id="MobiDB-lite"/>
    </source>
</evidence>
<feature type="region of interest" description="Disordered" evidence="1">
    <location>
        <begin position="343"/>
        <end position="391"/>
    </location>
</feature>
<dbReference type="EMBL" id="OP744025">
    <property type="protein sequence ID" value="UZZ64214.1"/>
    <property type="molecule type" value="Genomic_DNA"/>
</dbReference>
<feature type="region of interest" description="Disordered" evidence="1">
    <location>
        <begin position="141"/>
        <end position="168"/>
    </location>
</feature>
<organism evidence="2 3">
    <name type="scientific">Escherichia phage A5-4</name>
    <dbReference type="NCBI Taxonomy" id="2996162"/>
    <lineage>
        <taxon>Viruses</taxon>
        <taxon>Duplodnaviria</taxon>
        <taxon>Heunggongvirae</taxon>
        <taxon>Uroviricota</taxon>
        <taxon>Caudoviricetes</taxon>
        <taxon>Vequintavirinae</taxon>
    </lineage>
</organism>
<reference evidence="2 3" key="1">
    <citation type="submission" date="2022-10" db="EMBL/GenBank/DDBJ databases">
        <authorList>
            <person name="Cortes-Martin A."/>
            <person name="Buttimer C.T.H."/>
            <person name="Hill C."/>
        </authorList>
    </citation>
    <scope>NUCLEOTIDE SEQUENCE [LARGE SCALE GENOMIC DNA]</scope>
</reference>
<proteinExistence type="predicted"/>
<evidence type="ECO:0000313" key="2">
    <source>
        <dbReference type="EMBL" id="UZZ64214.1"/>
    </source>
</evidence>
<accession>A0A9Y1E0J0</accession>
<evidence type="ECO:0000313" key="3">
    <source>
        <dbReference type="Proteomes" id="UP001236076"/>
    </source>
</evidence>
<gene>
    <name evidence="2" type="ORF">A54_250</name>
</gene>
<name>A0A9Y1E0J0_9CAUD</name>
<protein>
    <submittedName>
        <fullName evidence="2">Uncharacterized protein</fullName>
    </submittedName>
</protein>
<keyword evidence="3" id="KW-1185">Reference proteome</keyword>
<feature type="region of interest" description="Disordered" evidence="1">
    <location>
        <begin position="225"/>
        <end position="245"/>
    </location>
</feature>
<sequence>MSEVKVINAVYDAVSDTTVNIAAGTIERIMIKRINGDGSPRVTTFKDKNTGQQKSINNTHRYAVLLKEGEDQAWISFGEGEVKNLKYENQFQIKNPEGGYTDLKEGMKIRLPVVIKTYTKEDGSQGSSTEGKKARIKITDASGAREPRQQQQQSSGSQQQQKPSGGAAKKIYGDITSIEGNKVVVKLEDGTEVTVNLTDEQAGQISEGGRIAGVRAEDGTVTGFKAYGPKGANTGTGSRSGKGKDDLPIRLGNALSITDAMFPNETIANQGIVVEQVLAAMDSIKAKLREEFKSMDDYSFGARLGQCGILSARWGSNNIETFIAKTEENFRFICQLEDKIRNGASTPKKEEKKPEPEPQLTPSAEDSPTPDIEGHVNMSVDDMDFDDDIPF</sequence>
<dbReference type="Proteomes" id="UP001236076">
    <property type="component" value="Segment"/>
</dbReference>
<feature type="compositionally biased region" description="Low complexity" evidence="1">
    <location>
        <begin position="149"/>
        <end position="161"/>
    </location>
</feature>
<feature type="compositionally biased region" description="Basic and acidic residues" evidence="1">
    <location>
        <begin position="343"/>
        <end position="356"/>
    </location>
</feature>